<dbReference type="GO" id="GO:0046656">
    <property type="term" value="P:folic acid biosynthetic process"/>
    <property type="evidence" value="ECO:0007669"/>
    <property type="project" value="UniProtKB-KW"/>
</dbReference>
<organism evidence="11 12">
    <name type="scientific">Pseudodesulfovibrio senegalensis</name>
    <dbReference type="NCBI Taxonomy" id="1721087"/>
    <lineage>
        <taxon>Bacteria</taxon>
        <taxon>Pseudomonadati</taxon>
        <taxon>Thermodesulfobacteriota</taxon>
        <taxon>Desulfovibrionia</taxon>
        <taxon>Desulfovibrionales</taxon>
        <taxon>Desulfovibrionaceae</taxon>
    </lineage>
</organism>
<comment type="pathway">
    <text evidence="3 9">Cofactor biosynthesis; tetrahydrofolate biosynthesis; 7,8-dihydrofolate from 2-amino-4-hydroxy-6-hydroxymethyl-7,8-dihydropteridine diphosphate and 4-aminobenzoate: step 1/2.</text>
</comment>
<evidence type="ECO:0000256" key="7">
    <source>
        <dbReference type="ARBA" id="ARBA00022842"/>
    </source>
</evidence>
<proteinExistence type="inferred from homology"/>
<dbReference type="AlphaFoldDB" id="A0A6N6N7A9"/>
<dbReference type="PANTHER" id="PTHR20941:SF1">
    <property type="entry name" value="FOLIC ACID SYNTHESIS PROTEIN FOL1"/>
    <property type="match status" value="1"/>
</dbReference>
<keyword evidence="8 9" id="KW-0289">Folate biosynthesis</keyword>
<gene>
    <name evidence="11" type="primary">folP</name>
    <name evidence="11" type="ORF">F8A88_04245</name>
</gene>
<comment type="cofactor">
    <cofactor evidence="2 9">
        <name>Mg(2+)</name>
        <dbReference type="ChEBI" id="CHEBI:18420"/>
    </cofactor>
</comment>
<sequence>MMADITWKLNGGRALGPAPFFIAGIVNVTPDSFYDGGLHASAGSAVEHAVRLAAQGADILDIGGESTRPYADPVSLEQEMERVVPVVRELSQMQMRGPDGEDVWPLISVDTYKAGVAAAALEAGAEIINDVSACAFDPQLVDVLGQYKPGYVLMHSLGRPETMQDEPHYDDVVDSIMLFFEQKLNVLQKAGLPAERVVLDPGIGFGKTLEHNFQILRNIERFMDFGLPVYMGLSNKSLWQGLLGLGPEDRCNATQVATALLAARGVAIHRVHEVALTRQSLTIVREMA</sequence>
<evidence type="ECO:0000313" key="12">
    <source>
        <dbReference type="Proteomes" id="UP000438699"/>
    </source>
</evidence>
<dbReference type="NCBIfam" id="TIGR01496">
    <property type="entry name" value="DHPS"/>
    <property type="match status" value="1"/>
</dbReference>
<dbReference type="OrthoDB" id="9811744at2"/>
<dbReference type="GO" id="GO:0004156">
    <property type="term" value="F:dihydropteroate synthase activity"/>
    <property type="evidence" value="ECO:0007669"/>
    <property type="project" value="UniProtKB-EC"/>
</dbReference>
<dbReference type="UniPathway" id="UPA00077">
    <property type="reaction ID" value="UER00156"/>
</dbReference>
<dbReference type="CDD" id="cd00739">
    <property type="entry name" value="DHPS"/>
    <property type="match status" value="1"/>
</dbReference>
<dbReference type="Proteomes" id="UP000438699">
    <property type="component" value="Unassembled WGS sequence"/>
</dbReference>
<accession>A0A6N6N7A9</accession>
<dbReference type="GO" id="GO:0005829">
    <property type="term" value="C:cytosol"/>
    <property type="evidence" value="ECO:0007669"/>
    <property type="project" value="TreeGrafter"/>
</dbReference>
<dbReference type="InterPro" id="IPR011005">
    <property type="entry name" value="Dihydropteroate_synth-like_sf"/>
</dbReference>
<keyword evidence="7 9" id="KW-0460">Magnesium</keyword>
<name>A0A6N6N7A9_9BACT</name>
<dbReference type="PROSITE" id="PS00792">
    <property type="entry name" value="DHPS_1"/>
    <property type="match status" value="1"/>
</dbReference>
<dbReference type="Gene3D" id="3.20.20.20">
    <property type="entry name" value="Dihydropteroate synthase-like"/>
    <property type="match status" value="1"/>
</dbReference>
<comment type="catalytic activity">
    <reaction evidence="1">
        <text>(7,8-dihydropterin-6-yl)methyl diphosphate + 4-aminobenzoate = 7,8-dihydropteroate + diphosphate</text>
        <dbReference type="Rhea" id="RHEA:19949"/>
        <dbReference type="ChEBI" id="CHEBI:17836"/>
        <dbReference type="ChEBI" id="CHEBI:17839"/>
        <dbReference type="ChEBI" id="CHEBI:33019"/>
        <dbReference type="ChEBI" id="CHEBI:72950"/>
        <dbReference type="EC" id="2.5.1.15"/>
    </reaction>
</comment>
<evidence type="ECO:0000256" key="9">
    <source>
        <dbReference type="RuleBase" id="RU361205"/>
    </source>
</evidence>
<dbReference type="InterPro" id="IPR045031">
    <property type="entry name" value="DHP_synth-like"/>
</dbReference>
<evidence type="ECO:0000256" key="2">
    <source>
        <dbReference type="ARBA" id="ARBA00001946"/>
    </source>
</evidence>
<dbReference type="InterPro" id="IPR000489">
    <property type="entry name" value="Pterin-binding_dom"/>
</dbReference>
<protein>
    <recommendedName>
        <fullName evidence="4 9">Dihydropteroate synthase</fullName>
        <shortName evidence="9">DHPS</shortName>
        <ecNumber evidence="4 9">2.5.1.15</ecNumber>
    </recommendedName>
    <alternativeName>
        <fullName evidence="9">Dihydropteroate pyrophosphorylase</fullName>
    </alternativeName>
</protein>
<evidence type="ECO:0000256" key="6">
    <source>
        <dbReference type="ARBA" id="ARBA00022723"/>
    </source>
</evidence>
<dbReference type="EC" id="2.5.1.15" evidence="4 9"/>
<reference evidence="11 12" key="1">
    <citation type="journal article" date="2017" name="Int. J. Syst. Evol. Microbiol.">
        <title>Desulfovibrio senegalensis sp. nov., a mesophilic sulfate reducer isolated from marine sediment.</title>
        <authorList>
            <person name="Thioye A."/>
            <person name="Gam Z.B.A."/>
            <person name="Mbengue M."/>
            <person name="Cayol J.L."/>
            <person name="Joseph-Bartoli M."/>
            <person name="Toure-Kane C."/>
            <person name="Labat M."/>
        </authorList>
    </citation>
    <scope>NUCLEOTIDE SEQUENCE [LARGE SCALE GENOMIC DNA]</scope>
    <source>
        <strain evidence="11 12">DSM 101509</strain>
    </source>
</reference>
<keyword evidence="12" id="KW-1185">Reference proteome</keyword>
<dbReference type="GO" id="GO:0046872">
    <property type="term" value="F:metal ion binding"/>
    <property type="evidence" value="ECO:0007669"/>
    <property type="project" value="UniProtKB-KW"/>
</dbReference>
<evidence type="ECO:0000256" key="8">
    <source>
        <dbReference type="ARBA" id="ARBA00022909"/>
    </source>
</evidence>
<evidence type="ECO:0000313" key="11">
    <source>
        <dbReference type="EMBL" id="KAB1443886.1"/>
    </source>
</evidence>
<dbReference type="SUPFAM" id="SSF51717">
    <property type="entry name" value="Dihydropteroate synthetase-like"/>
    <property type="match status" value="1"/>
</dbReference>
<dbReference type="Pfam" id="PF00809">
    <property type="entry name" value="Pterin_bind"/>
    <property type="match status" value="1"/>
</dbReference>
<comment type="function">
    <text evidence="9">Catalyzes the condensation of para-aminobenzoate (pABA) with 6-hydroxymethyl-7,8-dihydropterin diphosphate (DHPt-PP) to form 7,8-dihydropteroate (H2Pte), the immediate precursor of folate derivatives.</text>
</comment>
<dbReference type="GO" id="GO:0046654">
    <property type="term" value="P:tetrahydrofolate biosynthetic process"/>
    <property type="evidence" value="ECO:0007669"/>
    <property type="project" value="UniProtKB-UniPathway"/>
</dbReference>
<feature type="domain" description="Pterin-binding" evidence="10">
    <location>
        <begin position="20"/>
        <end position="282"/>
    </location>
</feature>
<dbReference type="RefSeq" id="WP_151150259.1">
    <property type="nucleotide sequence ID" value="NZ_WAIE01000001.1"/>
</dbReference>
<dbReference type="PANTHER" id="PTHR20941">
    <property type="entry name" value="FOLATE SYNTHESIS PROTEINS"/>
    <property type="match status" value="1"/>
</dbReference>
<evidence type="ECO:0000256" key="3">
    <source>
        <dbReference type="ARBA" id="ARBA00004763"/>
    </source>
</evidence>
<comment type="caution">
    <text evidence="11">The sequence shown here is derived from an EMBL/GenBank/DDBJ whole genome shotgun (WGS) entry which is preliminary data.</text>
</comment>
<evidence type="ECO:0000256" key="5">
    <source>
        <dbReference type="ARBA" id="ARBA00022679"/>
    </source>
</evidence>
<dbReference type="PROSITE" id="PS50972">
    <property type="entry name" value="PTERIN_BINDING"/>
    <property type="match status" value="1"/>
</dbReference>
<keyword evidence="6 9" id="KW-0479">Metal-binding</keyword>
<keyword evidence="5 9" id="KW-0808">Transferase</keyword>
<dbReference type="InterPro" id="IPR006390">
    <property type="entry name" value="DHP_synth_dom"/>
</dbReference>
<evidence type="ECO:0000256" key="1">
    <source>
        <dbReference type="ARBA" id="ARBA00000012"/>
    </source>
</evidence>
<evidence type="ECO:0000256" key="4">
    <source>
        <dbReference type="ARBA" id="ARBA00012458"/>
    </source>
</evidence>
<evidence type="ECO:0000259" key="10">
    <source>
        <dbReference type="PROSITE" id="PS50972"/>
    </source>
</evidence>
<dbReference type="PROSITE" id="PS00793">
    <property type="entry name" value="DHPS_2"/>
    <property type="match status" value="1"/>
</dbReference>
<comment type="similarity">
    <text evidence="9">Belongs to the DHPS family.</text>
</comment>
<dbReference type="EMBL" id="WAIE01000001">
    <property type="protein sequence ID" value="KAB1443886.1"/>
    <property type="molecule type" value="Genomic_DNA"/>
</dbReference>